<organism evidence="3 4">
    <name type="scientific">Thermodesulfobacterium commune DSM 2178</name>
    <dbReference type="NCBI Taxonomy" id="289377"/>
    <lineage>
        <taxon>Bacteria</taxon>
        <taxon>Pseudomonadati</taxon>
        <taxon>Thermodesulfobacteriota</taxon>
        <taxon>Thermodesulfobacteria</taxon>
        <taxon>Thermodesulfobacteriales</taxon>
        <taxon>Thermodesulfobacteriaceae</taxon>
        <taxon>Thermodesulfobacterium</taxon>
    </lineage>
</organism>
<dbReference type="Proteomes" id="UP000028481">
    <property type="component" value="Chromosome"/>
</dbReference>
<dbReference type="STRING" id="289377.HL41_02580"/>
<proteinExistence type="predicted"/>
<dbReference type="RefSeq" id="WP_038061158.1">
    <property type="nucleotide sequence ID" value="NZ_CP008796.1"/>
</dbReference>
<dbReference type="OrthoDB" id="2930714at2"/>
<sequence>MEEELKKDLEEIKKDVEQTSSEEIKESSQYEKQEGVKVEQETKEEVLPPEKASTLVEELIEKPEESVSKEIPSEKTPKPSKISYLEKFKNPWIWGILGSTVLLLTGIFLVFKIFFFKEPQQTYKVEPPSEITESSVEKKTPVNASETSKVSKIIISQIEQKDTYYPYKLEMKELLIPVGNKDYLNVDAVFYFDNSTTMKEIVFSETAYREFLYEKLQKVPLSVWFDGSKKKELEENLKEEIKKKGLTPVPQKIEIEGVVFRG</sequence>
<evidence type="ECO:0000256" key="2">
    <source>
        <dbReference type="SAM" id="Phobius"/>
    </source>
</evidence>
<keyword evidence="4" id="KW-1185">Reference proteome</keyword>
<dbReference type="AlphaFoldDB" id="A0A075WR35"/>
<name>A0A075WR35_9BACT</name>
<dbReference type="PaxDb" id="289377-HL41_02580"/>
<feature type="transmembrane region" description="Helical" evidence="2">
    <location>
        <begin position="92"/>
        <end position="115"/>
    </location>
</feature>
<evidence type="ECO:0000313" key="4">
    <source>
        <dbReference type="Proteomes" id="UP000028481"/>
    </source>
</evidence>
<evidence type="ECO:0000313" key="3">
    <source>
        <dbReference type="EMBL" id="AIH03769.1"/>
    </source>
</evidence>
<dbReference type="EMBL" id="CP008796">
    <property type="protein sequence ID" value="AIH03769.1"/>
    <property type="molecule type" value="Genomic_DNA"/>
</dbReference>
<dbReference type="HOGENOM" id="CLU_1061451_0_0_0"/>
<gene>
    <name evidence="3" type="ORF">HL41_02580</name>
</gene>
<keyword evidence="2" id="KW-0812">Transmembrane</keyword>
<dbReference type="KEGG" id="tcm:HL41_02580"/>
<evidence type="ECO:0000256" key="1">
    <source>
        <dbReference type="SAM" id="MobiDB-lite"/>
    </source>
</evidence>
<keyword evidence="2" id="KW-0472">Membrane</keyword>
<reference evidence="3 4" key="1">
    <citation type="journal article" date="2015" name="Genome Announc.">
        <title>Genome Sequence of a Sulfate-Reducing Thermophilic Bacterium, Thermodesulfobacterium commune DSM 2178T (Phylum Thermodesulfobacteria).</title>
        <authorList>
            <person name="Bhatnagar S."/>
            <person name="Badger J.H."/>
            <person name="Madupu R."/>
            <person name="Khouri H.M."/>
            <person name="O'Connor E.M."/>
            <person name="Robb F.T."/>
            <person name="Ward N.L."/>
            <person name="Eisen J.A."/>
        </authorList>
    </citation>
    <scope>NUCLEOTIDE SEQUENCE [LARGE SCALE GENOMIC DNA]</scope>
    <source>
        <strain evidence="3 4">DSM 2178</strain>
    </source>
</reference>
<dbReference type="eggNOG" id="ENOG5030Y8P">
    <property type="taxonomic scope" value="Bacteria"/>
</dbReference>
<protein>
    <submittedName>
        <fullName evidence="3">Uncharacterized protein</fullName>
    </submittedName>
</protein>
<keyword evidence="2" id="KW-1133">Transmembrane helix</keyword>
<feature type="compositionally biased region" description="Basic and acidic residues" evidence="1">
    <location>
        <begin position="1"/>
        <end position="48"/>
    </location>
</feature>
<accession>A0A075WR35</accession>
<feature type="region of interest" description="Disordered" evidence="1">
    <location>
        <begin position="1"/>
        <end position="55"/>
    </location>
</feature>